<evidence type="ECO:0000256" key="9">
    <source>
        <dbReference type="ARBA" id="ARBA00022833"/>
    </source>
</evidence>
<feature type="compositionally biased region" description="Low complexity" evidence="13">
    <location>
        <begin position="535"/>
        <end position="556"/>
    </location>
</feature>
<evidence type="ECO:0000256" key="5">
    <source>
        <dbReference type="ARBA" id="ARBA00022692"/>
    </source>
</evidence>
<dbReference type="Pfam" id="PF13639">
    <property type="entry name" value="zf-RING_2"/>
    <property type="match status" value="1"/>
</dbReference>
<evidence type="ECO:0000256" key="14">
    <source>
        <dbReference type="SAM" id="Phobius"/>
    </source>
</evidence>
<dbReference type="EC" id="2.3.2.27" evidence="3"/>
<keyword evidence="15" id="KW-0732">Signal</keyword>
<organism evidence="17 18">
    <name type="scientific">Chaetomidium leptoderma</name>
    <dbReference type="NCBI Taxonomy" id="669021"/>
    <lineage>
        <taxon>Eukaryota</taxon>
        <taxon>Fungi</taxon>
        <taxon>Dikarya</taxon>
        <taxon>Ascomycota</taxon>
        <taxon>Pezizomycotina</taxon>
        <taxon>Sordariomycetes</taxon>
        <taxon>Sordariomycetidae</taxon>
        <taxon>Sordariales</taxon>
        <taxon>Chaetomiaceae</taxon>
        <taxon>Chaetomidium</taxon>
    </lineage>
</organism>
<evidence type="ECO:0000256" key="7">
    <source>
        <dbReference type="ARBA" id="ARBA00022771"/>
    </source>
</evidence>
<dbReference type="InterPro" id="IPR013083">
    <property type="entry name" value="Znf_RING/FYVE/PHD"/>
</dbReference>
<dbReference type="GO" id="GO:0016567">
    <property type="term" value="P:protein ubiquitination"/>
    <property type="evidence" value="ECO:0007669"/>
    <property type="project" value="TreeGrafter"/>
</dbReference>
<dbReference type="AlphaFoldDB" id="A0AAN6VRW8"/>
<dbReference type="SUPFAM" id="SSF57850">
    <property type="entry name" value="RING/U-box"/>
    <property type="match status" value="1"/>
</dbReference>
<evidence type="ECO:0000256" key="1">
    <source>
        <dbReference type="ARBA" id="ARBA00000900"/>
    </source>
</evidence>
<feature type="region of interest" description="Disordered" evidence="13">
    <location>
        <begin position="229"/>
        <end position="249"/>
    </location>
</feature>
<evidence type="ECO:0000256" key="4">
    <source>
        <dbReference type="ARBA" id="ARBA00022679"/>
    </source>
</evidence>
<evidence type="ECO:0000256" key="8">
    <source>
        <dbReference type="ARBA" id="ARBA00022786"/>
    </source>
</evidence>
<evidence type="ECO:0000256" key="10">
    <source>
        <dbReference type="ARBA" id="ARBA00022989"/>
    </source>
</evidence>
<dbReference type="SMART" id="SM00184">
    <property type="entry name" value="RING"/>
    <property type="match status" value="1"/>
</dbReference>
<evidence type="ECO:0000256" key="2">
    <source>
        <dbReference type="ARBA" id="ARBA00004141"/>
    </source>
</evidence>
<dbReference type="PANTHER" id="PTHR45977:SF4">
    <property type="entry name" value="RING-TYPE DOMAIN-CONTAINING PROTEIN"/>
    <property type="match status" value="1"/>
</dbReference>
<dbReference type="Proteomes" id="UP001302745">
    <property type="component" value="Unassembled WGS sequence"/>
</dbReference>
<evidence type="ECO:0000256" key="15">
    <source>
        <dbReference type="SAM" id="SignalP"/>
    </source>
</evidence>
<sequence length="556" mass="59626">MASLWLWLLFSLLSTLSGVCAGDATISPLSEASGSQLASLMHLQLTAPEIEVLQLTYSVYPLTEHAGLNRSDINSIWIRGSLVAAENVLGDVEGSERAEAIAFLSCDAENATEVVNQLMENAPKAILLYSTGGNCCSLEGDDLTYTSIYTMGDAGEARDTMNNTVRAGGILRATITGNSTMASAPSDTPEQGGSNSAVAMSILYSITGLITLLFLVIIGTGAIRAHRYPERYGPRSGYGGRPSQSRAKGLARAVLETLPIVKFGDPSSAKTDPSLELESQPSATAPDPAMGTRLSSIPEEPRTPHAPRNDAAAPMSGAVPEAKVTPASGPVDDTLGVTSANNDGTKADCSPTDDEHLGCSICTEDFTVGEDVRVLPCDHKFHPPCIDPWLINVSGTCPLCRLDLRPQGERTSSNPDQDDGFPLAPPLLASTETWNDTTATTPQQQQQQQQQRRRSSRFLDLHRLRHASIEERIEILRRHRSQQQLRESTSNTTTTTTTTTTTSGSNETEEQRGRRARLADRLRERFHIRTRAQSPPARGGTTATTTAATAETNPTG</sequence>
<comment type="catalytic activity">
    <reaction evidence="1">
        <text>S-ubiquitinyl-[E2 ubiquitin-conjugating enzyme]-L-cysteine + [acceptor protein]-L-lysine = [E2 ubiquitin-conjugating enzyme]-L-cysteine + N(6)-ubiquitinyl-[acceptor protein]-L-lysine.</text>
        <dbReference type="EC" id="2.3.2.27"/>
    </reaction>
</comment>
<keyword evidence="6" id="KW-0479">Metal-binding</keyword>
<keyword evidence="18" id="KW-1185">Reference proteome</keyword>
<dbReference type="PROSITE" id="PS50089">
    <property type="entry name" value="ZF_RING_2"/>
    <property type="match status" value="1"/>
</dbReference>
<keyword evidence="11 14" id="KW-0472">Membrane</keyword>
<reference evidence="17" key="2">
    <citation type="submission" date="2023-05" db="EMBL/GenBank/DDBJ databases">
        <authorList>
            <consortium name="Lawrence Berkeley National Laboratory"/>
            <person name="Steindorff A."/>
            <person name="Hensen N."/>
            <person name="Bonometti L."/>
            <person name="Westerberg I."/>
            <person name="Brannstrom I.O."/>
            <person name="Guillou S."/>
            <person name="Cros-Aarteil S."/>
            <person name="Calhoun S."/>
            <person name="Haridas S."/>
            <person name="Kuo A."/>
            <person name="Mondo S."/>
            <person name="Pangilinan J."/>
            <person name="Riley R."/>
            <person name="Labutti K."/>
            <person name="Andreopoulos B."/>
            <person name="Lipzen A."/>
            <person name="Chen C."/>
            <person name="Yanf M."/>
            <person name="Daum C."/>
            <person name="Ng V."/>
            <person name="Clum A."/>
            <person name="Ohm R."/>
            <person name="Martin F."/>
            <person name="Silar P."/>
            <person name="Natvig D."/>
            <person name="Lalanne C."/>
            <person name="Gautier V."/>
            <person name="Ament-Velasquez S.L."/>
            <person name="Kruys A."/>
            <person name="Hutchinson M.I."/>
            <person name="Powell A.J."/>
            <person name="Barry K."/>
            <person name="Miller A.N."/>
            <person name="Grigoriev I.V."/>
            <person name="Debuchy R."/>
            <person name="Gladieux P."/>
            <person name="Thoren M.H."/>
            <person name="Johannesson H."/>
        </authorList>
    </citation>
    <scope>NUCLEOTIDE SEQUENCE</scope>
    <source>
        <strain evidence="17">CBS 538.74</strain>
    </source>
</reference>
<dbReference type="GO" id="GO:0016020">
    <property type="term" value="C:membrane"/>
    <property type="evidence" value="ECO:0007669"/>
    <property type="project" value="UniProtKB-SubCell"/>
</dbReference>
<feature type="compositionally biased region" description="Low complexity" evidence="13">
    <location>
        <begin position="487"/>
        <end position="506"/>
    </location>
</feature>
<feature type="region of interest" description="Disordered" evidence="13">
    <location>
        <begin position="263"/>
        <end position="354"/>
    </location>
</feature>
<feature type="chain" id="PRO_5042994187" description="RING-type E3 ubiquitin transferase" evidence="15">
    <location>
        <begin position="22"/>
        <end position="556"/>
    </location>
</feature>
<keyword evidence="4" id="KW-0808">Transferase</keyword>
<proteinExistence type="predicted"/>
<feature type="compositionally biased region" description="Polar residues" evidence="13">
    <location>
        <begin position="430"/>
        <end position="442"/>
    </location>
</feature>
<evidence type="ECO:0000259" key="16">
    <source>
        <dbReference type="PROSITE" id="PS50089"/>
    </source>
</evidence>
<name>A0AAN6VRW8_9PEZI</name>
<feature type="region of interest" description="Disordered" evidence="13">
    <location>
        <begin position="478"/>
        <end position="556"/>
    </location>
</feature>
<dbReference type="CDD" id="cd16454">
    <property type="entry name" value="RING-H2_PA-TM-RING"/>
    <property type="match status" value="1"/>
</dbReference>
<evidence type="ECO:0000313" key="18">
    <source>
        <dbReference type="Proteomes" id="UP001302745"/>
    </source>
</evidence>
<feature type="compositionally biased region" description="Basic and acidic residues" evidence="13">
    <location>
        <begin position="509"/>
        <end position="527"/>
    </location>
</feature>
<keyword evidence="5 14" id="KW-0812">Transmembrane</keyword>
<comment type="subcellular location">
    <subcellularLocation>
        <location evidence="2">Membrane</location>
        <topology evidence="2">Multi-pass membrane protein</topology>
    </subcellularLocation>
</comment>
<reference evidence="17" key="1">
    <citation type="journal article" date="2023" name="Mol. Phylogenet. Evol.">
        <title>Genome-scale phylogeny and comparative genomics of the fungal order Sordariales.</title>
        <authorList>
            <person name="Hensen N."/>
            <person name="Bonometti L."/>
            <person name="Westerberg I."/>
            <person name="Brannstrom I.O."/>
            <person name="Guillou S."/>
            <person name="Cros-Aarteil S."/>
            <person name="Calhoun S."/>
            <person name="Haridas S."/>
            <person name="Kuo A."/>
            <person name="Mondo S."/>
            <person name="Pangilinan J."/>
            <person name="Riley R."/>
            <person name="LaButti K."/>
            <person name="Andreopoulos B."/>
            <person name="Lipzen A."/>
            <person name="Chen C."/>
            <person name="Yan M."/>
            <person name="Daum C."/>
            <person name="Ng V."/>
            <person name="Clum A."/>
            <person name="Steindorff A."/>
            <person name="Ohm R.A."/>
            <person name="Martin F."/>
            <person name="Silar P."/>
            <person name="Natvig D.O."/>
            <person name="Lalanne C."/>
            <person name="Gautier V."/>
            <person name="Ament-Velasquez S.L."/>
            <person name="Kruys A."/>
            <person name="Hutchinson M.I."/>
            <person name="Powell A.J."/>
            <person name="Barry K."/>
            <person name="Miller A.N."/>
            <person name="Grigoriev I.V."/>
            <person name="Debuchy R."/>
            <person name="Gladieux P."/>
            <person name="Hiltunen Thoren M."/>
            <person name="Johannesson H."/>
        </authorList>
    </citation>
    <scope>NUCLEOTIDE SEQUENCE</scope>
    <source>
        <strain evidence="17">CBS 538.74</strain>
    </source>
</reference>
<feature type="transmembrane region" description="Helical" evidence="14">
    <location>
        <begin position="202"/>
        <end position="223"/>
    </location>
</feature>
<dbReference type="EMBL" id="MU856863">
    <property type="protein sequence ID" value="KAK4156673.1"/>
    <property type="molecule type" value="Genomic_DNA"/>
</dbReference>
<dbReference type="GO" id="GO:0061630">
    <property type="term" value="F:ubiquitin protein ligase activity"/>
    <property type="evidence" value="ECO:0007669"/>
    <property type="project" value="UniProtKB-EC"/>
</dbReference>
<protein>
    <recommendedName>
        <fullName evidence="3">RING-type E3 ubiquitin transferase</fullName>
        <ecNumber evidence="3">2.3.2.27</ecNumber>
    </recommendedName>
</protein>
<feature type="domain" description="RING-type" evidence="16">
    <location>
        <begin position="359"/>
        <end position="401"/>
    </location>
</feature>
<keyword evidence="10 14" id="KW-1133">Transmembrane helix</keyword>
<evidence type="ECO:0000256" key="11">
    <source>
        <dbReference type="ARBA" id="ARBA00023136"/>
    </source>
</evidence>
<accession>A0AAN6VRW8</accession>
<evidence type="ECO:0000256" key="12">
    <source>
        <dbReference type="PROSITE-ProRule" id="PRU00175"/>
    </source>
</evidence>
<evidence type="ECO:0000313" key="17">
    <source>
        <dbReference type="EMBL" id="KAK4156673.1"/>
    </source>
</evidence>
<dbReference type="GO" id="GO:0006511">
    <property type="term" value="P:ubiquitin-dependent protein catabolic process"/>
    <property type="evidence" value="ECO:0007669"/>
    <property type="project" value="TreeGrafter"/>
</dbReference>
<keyword evidence="9" id="KW-0862">Zinc</keyword>
<dbReference type="PANTHER" id="PTHR45977">
    <property type="entry name" value="TARGET OF ERK KINASE MPK-1"/>
    <property type="match status" value="1"/>
</dbReference>
<feature type="region of interest" description="Disordered" evidence="13">
    <location>
        <begin position="408"/>
        <end position="460"/>
    </location>
</feature>
<feature type="signal peptide" evidence="15">
    <location>
        <begin position="1"/>
        <end position="21"/>
    </location>
</feature>
<evidence type="ECO:0000256" key="3">
    <source>
        <dbReference type="ARBA" id="ARBA00012483"/>
    </source>
</evidence>
<keyword evidence="7 12" id="KW-0863">Zinc-finger</keyword>
<dbReference type="GO" id="GO:0008270">
    <property type="term" value="F:zinc ion binding"/>
    <property type="evidence" value="ECO:0007669"/>
    <property type="project" value="UniProtKB-KW"/>
</dbReference>
<evidence type="ECO:0000256" key="6">
    <source>
        <dbReference type="ARBA" id="ARBA00022723"/>
    </source>
</evidence>
<dbReference type="Gene3D" id="3.30.40.10">
    <property type="entry name" value="Zinc/RING finger domain, C3HC4 (zinc finger)"/>
    <property type="match status" value="1"/>
</dbReference>
<evidence type="ECO:0000256" key="13">
    <source>
        <dbReference type="SAM" id="MobiDB-lite"/>
    </source>
</evidence>
<dbReference type="InterPro" id="IPR001841">
    <property type="entry name" value="Znf_RING"/>
</dbReference>
<comment type="caution">
    <text evidence="17">The sequence shown here is derived from an EMBL/GenBank/DDBJ whole genome shotgun (WGS) entry which is preliminary data.</text>
</comment>
<gene>
    <name evidence="17" type="ORF">C8A00DRAFT_30434</name>
</gene>
<keyword evidence="8" id="KW-0833">Ubl conjugation pathway</keyword>